<gene>
    <name evidence="3" type="ORF">JZ786_11605</name>
</gene>
<dbReference type="Pfam" id="PF17774">
    <property type="entry name" value="YlmH_RBD"/>
    <property type="match status" value="1"/>
</dbReference>
<dbReference type="KEGG" id="afx:JZ786_11605"/>
<dbReference type="Proteomes" id="UP000663505">
    <property type="component" value="Chromosome"/>
</dbReference>
<keyword evidence="4" id="KW-1185">Reference proteome</keyword>
<organism evidence="3 4">
    <name type="scientific">Alicyclobacillus mengziensis</name>
    <dbReference type="NCBI Taxonomy" id="2931921"/>
    <lineage>
        <taxon>Bacteria</taxon>
        <taxon>Bacillati</taxon>
        <taxon>Bacillota</taxon>
        <taxon>Bacilli</taxon>
        <taxon>Bacillales</taxon>
        <taxon>Alicyclobacillaceae</taxon>
        <taxon>Alicyclobacillus</taxon>
    </lineage>
</organism>
<accession>A0A9X7W323</accession>
<proteinExistence type="predicted"/>
<evidence type="ECO:0000259" key="2">
    <source>
        <dbReference type="Pfam" id="PF17774"/>
    </source>
</evidence>
<dbReference type="InterPro" id="IPR040591">
    <property type="entry name" value="RqcP2_RBD"/>
</dbReference>
<dbReference type="InterPro" id="IPR012677">
    <property type="entry name" value="Nucleotide-bd_a/b_plait_sf"/>
</dbReference>
<evidence type="ECO:0000313" key="4">
    <source>
        <dbReference type="Proteomes" id="UP000663505"/>
    </source>
</evidence>
<dbReference type="AlphaFoldDB" id="A0A9X7W323"/>
<dbReference type="RefSeq" id="WP_206658791.1">
    <property type="nucleotide sequence ID" value="NZ_CP071182.1"/>
</dbReference>
<dbReference type="GO" id="GO:0003723">
    <property type="term" value="F:RNA binding"/>
    <property type="evidence" value="ECO:0007669"/>
    <property type="project" value="UniProtKB-KW"/>
</dbReference>
<keyword evidence="1" id="KW-0694">RNA-binding</keyword>
<dbReference type="SUPFAM" id="SSF55174">
    <property type="entry name" value="Alpha-L RNA-binding motif"/>
    <property type="match status" value="1"/>
</dbReference>
<sequence length="261" mass="28912">MSVEETSSGGGWLRPSEQPFYRRAMDWVSFVRREMNWKLTDFLTPRELQILESTARRERCVITGYGGALVCERQRAYIMPDDWQPQPTDFAVVLLKAATAEGTLSHSAVLGSILGTGIDRRKIGDIEVDGNTAIVAVCEDIVPFLKSNWQQAGRHAISLAVTEGMTFHGPTYERQQVSLASLRLDALIGACCHWSRTKAKDAVTSGDVTLNFGEVDAPDENLTEGDIISVRHFGRIRVFTAVGESRKGRLRIEVGILKSKS</sequence>
<dbReference type="Gene3D" id="3.30.1370.160">
    <property type="match status" value="1"/>
</dbReference>
<dbReference type="Gene3D" id="3.10.290.10">
    <property type="entry name" value="RNA-binding S4 domain"/>
    <property type="match status" value="1"/>
</dbReference>
<dbReference type="EMBL" id="CP071182">
    <property type="protein sequence ID" value="QSO49480.1"/>
    <property type="molecule type" value="Genomic_DNA"/>
</dbReference>
<name>A0A9X7W323_9BACL</name>
<feature type="domain" description="Ribosome-associated protein quality control protein P2 RNA-binding" evidence="2">
    <location>
        <begin position="85"/>
        <end position="161"/>
    </location>
</feature>
<dbReference type="InterPro" id="IPR036986">
    <property type="entry name" value="S4_RNA-bd_sf"/>
</dbReference>
<evidence type="ECO:0000313" key="3">
    <source>
        <dbReference type="EMBL" id="QSO49480.1"/>
    </source>
</evidence>
<dbReference type="CDD" id="cd00165">
    <property type="entry name" value="S4"/>
    <property type="match status" value="1"/>
</dbReference>
<evidence type="ECO:0000256" key="1">
    <source>
        <dbReference type="PROSITE-ProRule" id="PRU00182"/>
    </source>
</evidence>
<dbReference type="PROSITE" id="PS50889">
    <property type="entry name" value="S4"/>
    <property type="match status" value="1"/>
</dbReference>
<reference evidence="3 4" key="1">
    <citation type="submission" date="2021-02" db="EMBL/GenBank/DDBJ databases">
        <title>Alicyclobacillus curvatus sp. nov. and Alicyclobacillus mengziensis sp. nov., two acidophilic bacteria isolated from acid mine drainage.</title>
        <authorList>
            <person name="Huang Y."/>
        </authorList>
    </citation>
    <scope>NUCLEOTIDE SEQUENCE [LARGE SCALE GENOMIC DNA]</scope>
    <source>
        <strain evidence="3 4">S30H14</strain>
    </source>
</reference>
<dbReference type="Gene3D" id="3.30.70.330">
    <property type="match status" value="1"/>
</dbReference>
<protein>
    <recommendedName>
        <fullName evidence="2">Ribosome-associated protein quality control protein P2 RNA-binding domain-containing protein</fullName>
    </recommendedName>
</protein>